<sequence>MKPTSFLLIVCLFFGVLSAATGQENLYESYDVTGDSVFLSWAEGPAVGPDGVLYAVNYKENGTIGYVEPDGTHGLLVRLPQGSIGNGIRLSDHDRLLVADYTGHNILEVSVSRREVKVFAHNDRMNQPNDLAVTADGIIYASDPDWEKDSGQLWMVNREGKFFLLEPEMGTTNGIEVSPDDKHLYVNESAQRNIWRYEILDDGTLTNKRLFASFEDYGMDGMRCDQQGNLYVTRFGKGTVAILSPDGTLLKEVVLKGDKPTNVAFGGEDGCTVYVTVADRGAIEAFRTEIPGRAFNIISRNL</sequence>
<keyword evidence="4" id="KW-1185">Reference proteome</keyword>
<name>A0A368UYP3_9BACT</name>
<dbReference type="InterPro" id="IPR013658">
    <property type="entry name" value="SGL"/>
</dbReference>
<evidence type="ECO:0000313" key="3">
    <source>
        <dbReference type="EMBL" id="RCW33946.1"/>
    </source>
</evidence>
<dbReference type="Pfam" id="PF08450">
    <property type="entry name" value="SGL"/>
    <property type="match status" value="1"/>
</dbReference>
<protein>
    <submittedName>
        <fullName evidence="3">Sugar lactone lactonase YvrE</fullName>
    </submittedName>
</protein>
<comment type="caution">
    <text evidence="3">The sequence shown here is derived from an EMBL/GenBank/DDBJ whole genome shotgun (WGS) entry which is preliminary data.</text>
</comment>
<feature type="domain" description="SMP-30/Gluconolactonase/LRE-like region" evidence="2">
    <location>
        <begin position="41"/>
        <end position="278"/>
    </location>
</feature>
<dbReference type="EMBL" id="QPIZ01000012">
    <property type="protein sequence ID" value="RCW33946.1"/>
    <property type="molecule type" value="Genomic_DNA"/>
</dbReference>
<accession>A0A368UYP3</accession>
<dbReference type="Proteomes" id="UP000252733">
    <property type="component" value="Unassembled WGS sequence"/>
</dbReference>
<dbReference type="InterPro" id="IPR051262">
    <property type="entry name" value="SMP-30/CGR1_Lactonase"/>
</dbReference>
<dbReference type="Gene3D" id="2.120.10.30">
    <property type="entry name" value="TolB, C-terminal domain"/>
    <property type="match status" value="1"/>
</dbReference>
<gene>
    <name evidence="3" type="ORF">DFO77_112110</name>
</gene>
<organism evidence="3 4">
    <name type="scientific">Marinilabilia salmonicolor</name>
    <dbReference type="NCBI Taxonomy" id="989"/>
    <lineage>
        <taxon>Bacteria</taxon>
        <taxon>Pseudomonadati</taxon>
        <taxon>Bacteroidota</taxon>
        <taxon>Bacteroidia</taxon>
        <taxon>Marinilabiliales</taxon>
        <taxon>Marinilabiliaceae</taxon>
        <taxon>Marinilabilia</taxon>
    </lineage>
</organism>
<dbReference type="SUPFAM" id="SSF63829">
    <property type="entry name" value="Calcium-dependent phosphotriesterase"/>
    <property type="match status" value="1"/>
</dbReference>
<dbReference type="InterPro" id="IPR011042">
    <property type="entry name" value="6-blade_b-propeller_TolB-like"/>
</dbReference>
<dbReference type="AlphaFoldDB" id="A0A368UYP3"/>
<dbReference type="PANTHER" id="PTHR47572">
    <property type="entry name" value="LIPOPROTEIN-RELATED"/>
    <property type="match status" value="1"/>
</dbReference>
<feature type="signal peptide" evidence="1">
    <location>
        <begin position="1"/>
        <end position="19"/>
    </location>
</feature>
<dbReference type="PANTHER" id="PTHR47572:SF5">
    <property type="entry name" value="BLR2277 PROTEIN"/>
    <property type="match status" value="1"/>
</dbReference>
<feature type="chain" id="PRO_5016661575" evidence="1">
    <location>
        <begin position="20"/>
        <end position="302"/>
    </location>
</feature>
<evidence type="ECO:0000259" key="2">
    <source>
        <dbReference type="Pfam" id="PF08450"/>
    </source>
</evidence>
<evidence type="ECO:0000256" key="1">
    <source>
        <dbReference type="SAM" id="SignalP"/>
    </source>
</evidence>
<keyword evidence="1" id="KW-0732">Signal</keyword>
<proteinExistence type="predicted"/>
<dbReference type="RefSeq" id="WP_114437129.1">
    <property type="nucleotide sequence ID" value="NZ_QPIZ01000012.1"/>
</dbReference>
<evidence type="ECO:0000313" key="4">
    <source>
        <dbReference type="Proteomes" id="UP000252733"/>
    </source>
</evidence>
<reference evidence="3 4" key="1">
    <citation type="submission" date="2018-07" db="EMBL/GenBank/DDBJ databases">
        <title>Freshwater and sediment microbial communities from various areas in North America, analyzing microbe dynamics in response to fracking.</title>
        <authorList>
            <person name="Lamendella R."/>
        </authorList>
    </citation>
    <scope>NUCLEOTIDE SEQUENCE [LARGE SCALE GENOMIC DNA]</scope>
    <source>
        <strain evidence="3 4">160A</strain>
    </source>
</reference>